<organism evidence="7 8">
    <name type="scientific">Lacihabitans soyangensis</name>
    <dbReference type="NCBI Taxonomy" id="869394"/>
    <lineage>
        <taxon>Bacteria</taxon>
        <taxon>Pseudomonadati</taxon>
        <taxon>Bacteroidota</taxon>
        <taxon>Cytophagia</taxon>
        <taxon>Cytophagales</taxon>
        <taxon>Leadbetterellaceae</taxon>
        <taxon>Lacihabitans</taxon>
    </lineage>
</organism>
<comment type="caution">
    <text evidence="7">The sequence shown here is derived from an EMBL/GenBank/DDBJ whole genome shotgun (WGS) entry which is preliminary data.</text>
</comment>
<sequence length="212" mass="22190">MKNPVVIFGAGNLGRIALDIFSSNEVLIYGFLDDNQKLHNTEISEVLVLGDPADDGFLKIIGNKTEAFVALENKTHKEKVVKMLLERRKTMPVNAIHGKAIVSEDAELGHGILIAAGAVINQGSKIGNHTVILSNAVVDTQAEVGEFVEIGNGAIINAEVTIENGAFIGSGAIIVSGIKIGKNARIGAGSVVIEDVKEEATVFGNPAVAVGK</sequence>
<dbReference type="PANTHER" id="PTHR43300">
    <property type="entry name" value="ACETYLTRANSFERASE"/>
    <property type="match status" value="1"/>
</dbReference>
<evidence type="ECO:0000259" key="6">
    <source>
        <dbReference type="Pfam" id="PF17836"/>
    </source>
</evidence>
<proteinExistence type="inferred from homology"/>
<evidence type="ECO:0000256" key="2">
    <source>
        <dbReference type="ARBA" id="ARBA00022679"/>
    </source>
</evidence>
<keyword evidence="8" id="KW-1185">Reference proteome</keyword>
<dbReference type="GO" id="GO:0016746">
    <property type="term" value="F:acyltransferase activity"/>
    <property type="evidence" value="ECO:0007669"/>
    <property type="project" value="UniProtKB-KW"/>
</dbReference>
<name>A0AAE3H943_9BACT</name>
<dbReference type="CDD" id="cd03360">
    <property type="entry name" value="LbH_AT_putative"/>
    <property type="match status" value="1"/>
</dbReference>
<dbReference type="NCBIfam" id="TIGR03570">
    <property type="entry name" value="NeuD_NnaD"/>
    <property type="match status" value="1"/>
</dbReference>
<gene>
    <name evidence="7" type="ORF">EGI31_22830</name>
</gene>
<dbReference type="Pfam" id="PF17836">
    <property type="entry name" value="PglD_N"/>
    <property type="match status" value="1"/>
</dbReference>
<protein>
    <submittedName>
        <fullName evidence="7">Acetyltransferase</fullName>
    </submittedName>
</protein>
<dbReference type="InterPro" id="IPR001451">
    <property type="entry name" value="Hexapep"/>
</dbReference>
<dbReference type="RefSeq" id="WP_255039485.1">
    <property type="nucleotide sequence ID" value="NZ_RJUF01000192.1"/>
</dbReference>
<dbReference type="InterPro" id="IPR041561">
    <property type="entry name" value="PglD_N"/>
</dbReference>
<reference evidence="7 8" key="1">
    <citation type="submission" date="2018-11" db="EMBL/GenBank/DDBJ databases">
        <title>Novel bacteria species description.</title>
        <authorList>
            <person name="Han J.-H."/>
        </authorList>
    </citation>
    <scope>NUCLEOTIDE SEQUENCE [LARGE SCALE GENOMIC DNA]</scope>
    <source>
        <strain evidence="7 8">KCTC23259</strain>
    </source>
</reference>
<dbReference type="EMBL" id="RJUF01000192">
    <property type="protein sequence ID" value="MCP9765780.1"/>
    <property type="molecule type" value="Genomic_DNA"/>
</dbReference>
<comment type="similarity">
    <text evidence="1">Belongs to the transferase hexapeptide repeat family.</text>
</comment>
<dbReference type="AlphaFoldDB" id="A0AAE3H943"/>
<dbReference type="Gene3D" id="2.160.10.10">
    <property type="entry name" value="Hexapeptide repeat proteins"/>
    <property type="match status" value="1"/>
</dbReference>
<dbReference type="InterPro" id="IPR050179">
    <property type="entry name" value="Trans_hexapeptide_repeat"/>
</dbReference>
<feature type="domain" description="PglD N-terminal" evidence="6">
    <location>
        <begin position="5"/>
        <end position="84"/>
    </location>
</feature>
<dbReference type="Proteomes" id="UP001204144">
    <property type="component" value="Unassembled WGS sequence"/>
</dbReference>
<evidence type="ECO:0000256" key="4">
    <source>
        <dbReference type="ARBA" id="ARBA00023315"/>
    </source>
</evidence>
<keyword evidence="3" id="KW-0677">Repeat</keyword>
<accession>A0AAE3H943</accession>
<evidence type="ECO:0000313" key="7">
    <source>
        <dbReference type="EMBL" id="MCP9765780.1"/>
    </source>
</evidence>
<dbReference type="PROSITE" id="PS00101">
    <property type="entry name" value="HEXAPEP_TRANSFERASES"/>
    <property type="match status" value="1"/>
</dbReference>
<dbReference type="PANTHER" id="PTHR43300:SF7">
    <property type="entry name" value="UDP-N-ACETYLBACILLOSAMINE N-ACETYLTRANSFERASE"/>
    <property type="match status" value="1"/>
</dbReference>
<dbReference type="Pfam" id="PF00132">
    <property type="entry name" value="Hexapep"/>
    <property type="match status" value="1"/>
</dbReference>
<evidence type="ECO:0000256" key="5">
    <source>
        <dbReference type="PIRSR" id="PIRSR620019-2"/>
    </source>
</evidence>
<keyword evidence="2" id="KW-0808">Transferase</keyword>
<keyword evidence="4" id="KW-0012">Acyltransferase</keyword>
<dbReference type="InterPro" id="IPR018357">
    <property type="entry name" value="Hexapep_transf_CS"/>
</dbReference>
<dbReference type="InterPro" id="IPR020019">
    <property type="entry name" value="AcTrfase_PglD-like"/>
</dbReference>
<evidence type="ECO:0000256" key="3">
    <source>
        <dbReference type="ARBA" id="ARBA00022737"/>
    </source>
</evidence>
<feature type="binding site" evidence="5">
    <location>
        <begin position="33"/>
        <end position="34"/>
    </location>
    <ligand>
        <name>substrate</name>
    </ligand>
</feature>
<evidence type="ECO:0000313" key="8">
    <source>
        <dbReference type="Proteomes" id="UP001204144"/>
    </source>
</evidence>
<dbReference type="InterPro" id="IPR011004">
    <property type="entry name" value="Trimer_LpxA-like_sf"/>
</dbReference>
<evidence type="ECO:0000256" key="1">
    <source>
        <dbReference type="ARBA" id="ARBA00007274"/>
    </source>
</evidence>
<dbReference type="SUPFAM" id="SSF51161">
    <property type="entry name" value="Trimeric LpxA-like enzymes"/>
    <property type="match status" value="1"/>
</dbReference>
<dbReference type="Gene3D" id="3.40.50.20">
    <property type="match status" value="1"/>
</dbReference>